<feature type="transmembrane region" description="Helical" evidence="6">
    <location>
        <begin position="151"/>
        <end position="171"/>
    </location>
</feature>
<evidence type="ECO:0000313" key="7">
    <source>
        <dbReference type="EMBL" id="TRX74615.1"/>
    </source>
</evidence>
<keyword evidence="4 6" id="KW-1133">Transmembrane helix</keyword>
<feature type="transmembrane region" description="Helical" evidence="6">
    <location>
        <begin position="6"/>
        <end position="30"/>
    </location>
</feature>
<sequence length="217" mass="23598">MNPASNGFLLSLSLCMDIGIVNIAMITLALQRGFWNGFWLGFGSCVGDLIYALLALGGMVLLLQFEPVRWVMWVGGSLVMLWFTWRMFQAARRAARLELAEDTGSRRDHGRQFLRGLLLALSSPSAIIWFAVVGGALIAKSGSGGDWRVTALFLSGFFAAGLAWTIALCLLANRGGTLLGDRLLQFSYAASALLFAWFSWQVITSGYQSLIVAPPPV</sequence>
<feature type="transmembrane region" description="Helical" evidence="6">
    <location>
        <begin position="70"/>
        <end position="88"/>
    </location>
</feature>
<evidence type="ECO:0000256" key="2">
    <source>
        <dbReference type="ARBA" id="ARBA00022475"/>
    </source>
</evidence>
<keyword evidence="2" id="KW-1003">Cell membrane</keyword>
<keyword evidence="5 6" id="KW-0472">Membrane</keyword>
<comment type="subcellular location">
    <subcellularLocation>
        <location evidence="1">Cell membrane</location>
        <topology evidence="1">Multi-pass membrane protein</topology>
    </subcellularLocation>
</comment>
<dbReference type="EMBL" id="VJOY01000007">
    <property type="protein sequence ID" value="TRX74615.1"/>
    <property type="molecule type" value="Genomic_DNA"/>
</dbReference>
<evidence type="ECO:0000256" key="3">
    <source>
        <dbReference type="ARBA" id="ARBA00022692"/>
    </source>
</evidence>
<accession>A0A553GYR6</accession>
<evidence type="ECO:0000256" key="4">
    <source>
        <dbReference type="ARBA" id="ARBA00022989"/>
    </source>
</evidence>
<gene>
    <name evidence="7" type="ORF">FM069_11445</name>
</gene>
<feature type="transmembrane region" description="Helical" evidence="6">
    <location>
        <begin position="183"/>
        <end position="200"/>
    </location>
</feature>
<reference evidence="7 8" key="1">
    <citation type="submission" date="2019-07" db="EMBL/GenBank/DDBJ databases">
        <title>Pseudomonas mangiferae sp. nov., isolated from bark of mango tree in Thailand.</title>
        <authorList>
            <person name="Srisuk N."/>
            <person name="Anurat P."/>
        </authorList>
    </citation>
    <scope>NUCLEOTIDE SEQUENCE [LARGE SCALE GENOMIC DNA]</scope>
    <source>
        <strain evidence="7 8">DMKU_BBB3-04</strain>
    </source>
</reference>
<proteinExistence type="predicted"/>
<dbReference type="Pfam" id="PF01810">
    <property type="entry name" value="LysE"/>
    <property type="match status" value="1"/>
</dbReference>
<keyword evidence="8" id="KW-1185">Reference proteome</keyword>
<dbReference type="GO" id="GO:0015171">
    <property type="term" value="F:amino acid transmembrane transporter activity"/>
    <property type="evidence" value="ECO:0007669"/>
    <property type="project" value="TreeGrafter"/>
</dbReference>
<dbReference type="GO" id="GO:0005886">
    <property type="term" value="C:plasma membrane"/>
    <property type="evidence" value="ECO:0007669"/>
    <property type="project" value="UniProtKB-SubCell"/>
</dbReference>
<evidence type="ECO:0000256" key="5">
    <source>
        <dbReference type="ARBA" id="ARBA00023136"/>
    </source>
</evidence>
<protein>
    <submittedName>
        <fullName evidence="7">LysE family translocator</fullName>
    </submittedName>
</protein>
<organism evidence="7 8">
    <name type="scientific">Pseudomonas mangiferae</name>
    <dbReference type="NCBI Taxonomy" id="2593654"/>
    <lineage>
        <taxon>Bacteria</taxon>
        <taxon>Pseudomonadati</taxon>
        <taxon>Pseudomonadota</taxon>
        <taxon>Gammaproteobacteria</taxon>
        <taxon>Pseudomonadales</taxon>
        <taxon>Pseudomonadaceae</taxon>
        <taxon>Pseudomonas</taxon>
    </lineage>
</organism>
<dbReference type="PANTHER" id="PTHR30086:SF20">
    <property type="entry name" value="ARGININE EXPORTER PROTEIN ARGO-RELATED"/>
    <property type="match status" value="1"/>
</dbReference>
<name>A0A553GYR6_9PSED</name>
<evidence type="ECO:0000256" key="1">
    <source>
        <dbReference type="ARBA" id="ARBA00004651"/>
    </source>
</evidence>
<feature type="transmembrane region" description="Helical" evidence="6">
    <location>
        <begin position="116"/>
        <end position="139"/>
    </location>
</feature>
<feature type="transmembrane region" description="Helical" evidence="6">
    <location>
        <begin position="37"/>
        <end position="64"/>
    </location>
</feature>
<evidence type="ECO:0000313" key="8">
    <source>
        <dbReference type="Proteomes" id="UP000315235"/>
    </source>
</evidence>
<dbReference type="InterPro" id="IPR001123">
    <property type="entry name" value="LeuE-type"/>
</dbReference>
<dbReference type="AlphaFoldDB" id="A0A553GYR6"/>
<comment type="caution">
    <text evidence="7">The sequence shown here is derived from an EMBL/GenBank/DDBJ whole genome shotgun (WGS) entry which is preliminary data.</text>
</comment>
<dbReference type="Proteomes" id="UP000315235">
    <property type="component" value="Unassembled WGS sequence"/>
</dbReference>
<keyword evidence="3 6" id="KW-0812">Transmembrane</keyword>
<dbReference type="RefSeq" id="WP_143488440.1">
    <property type="nucleotide sequence ID" value="NZ_VJOY01000007.1"/>
</dbReference>
<evidence type="ECO:0000256" key="6">
    <source>
        <dbReference type="SAM" id="Phobius"/>
    </source>
</evidence>
<dbReference type="OrthoDB" id="2974197at2"/>
<dbReference type="PANTHER" id="PTHR30086">
    <property type="entry name" value="ARGININE EXPORTER PROTEIN ARGO"/>
    <property type="match status" value="1"/>
</dbReference>